<organism evidence="1">
    <name type="scientific">Tanacetum cinerariifolium</name>
    <name type="common">Dalmatian daisy</name>
    <name type="synonym">Chrysanthemum cinerariifolium</name>
    <dbReference type="NCBI Taxonomy" id="118510"/>
    <lineage>
        <taxon>Eukaryota</taxon>
        <taxon>Viridiplantae</taxon>
        <taxon>Streptophyta</taxon>
        <taxon>Embryophyta</taxon>
        <taxon>Tracheophyta</taxon>
        <taxon>Spermatophyta</taxon>
        <taxon>Magnoliopsida</taxon>
        <taxon>eudicotyledons</taxon>
        <taxon>Gunneridae</taxon>
        <taxon>Pentapetalae</taxon>
        <taxon>asterids</taxon>
        <taxon>campanulids</taxon>
        <taxon>Asterales</taxon>
        <taxon>Asteraceae</taxon>
        <taxon>Asteroideae</taxon>
        <taxon>Anthemideae</taxon>
        <taxon>Anthemidinae</taxon>
        <taxon>Tanacetum</taxon>
    </lineage>
</organism>
<accession>A0A699XK57</accession>
<feature type="non-terminal residue" evidence="1">
    <location>
        <position position="1"/>
    </location>
</feature>
<dbReference type="AlphaFoldDB" id="A0A699XK57"/>
<dbReference type="EMBL" id="BKCJ011872752">
    <property type="protein sequence ID" value="GFD60047.1"/>
    <property type="molecule type" value="Genomic_DNA"/>
</dbReference>
<name>A0A699XK57_TANCI</name>
<protein>
    <submittedName>
        <fullName evidence="1">Uncharacterized protein</fullName>
    </submittedName>
</protein>
<comment type="caution">
    <text evidence="1">The sequence shown here is derived from an EMBL/GenBank/DDBJ whole genome shotgun (WGS) entry which is preliminary data.</text>
</comment>
<reference evidence="1" key="1">
    <citation type="journal article" date="2019" name="Sci. Rep.">
        <title>Draft genome of Tanacetum cinerariifolium, the natural source of mosquito coil.</title>
        <authorList>
            <person name="Yamashiro T."/>
            <person name="Shiraishi A."/>
            <person name="Satake H."/>
            <person name="Nakayama K."/>
        </authorList>
    </citation>
    <scope>NUCLEOTIDE SEQUENCE</scope>
</reference>
<evidence type="ECO:0000313" key="1">
    <source>
        <dbReference type="EMBL" id="GFD60047.1"/>
    </source>
</evidence>
<proteinExistence type="predicted"/>
<sequence length="48" mass="5416">AQQLHVEQTVSLVDGDGVDARRPRTRIRFERGLLHRALLGAEHEEGIL</sequence>
<gene>
    <name evidence="1" type="ORF">Tci_932016</name>
</gene>